<sequence>MGAIWHGCNHPVSCFVFWNFPYGNKSRQFVLCAISHALYRSW</sequence>
<name>A0A0E9Q1C9_ANGAN</name>
<accession>A0A0E9Q1C9</accession>
<protein>
    <submittedName>
        <fullName evidence="1">Uncharacterized protein</fullName>
    </submittedName>
</protein>
<dbReference type="AlphaFoldDB" id="A0A0E9Q1C9"/>
<organism evidence="1">
    <name type="scientific">Anguilla anguilla</name>
    <name type="common">European freshwater eel</name>
    <name type="synonym">Muraena anguilla</name>
    <dbReference type="NCBI Taxonomy" id="7936"/>
    <lineage>
        <taxon>Eukaryota</taxon>
        <taxon>Metazoa</taxon>
        <taxon>Chordata</taxon>
        <taxon>Craniata</taxon>
        <taxon>Vertebrata</taxon>
        <taxon>Euteleostomi</taxon>
        <taxon>Actinopterygii</taxon>
        <taxon>Neopterygii</taxon>
        <taxon>Teleostei</taxon>
        <taxon>Anguilliformes</taxon>
        <taxon>Anguillidae</taxon>
        <taxon>Anguilla</taxon>
    </lineage>
</organism>
<dbReference type="EMBL" id="GBXM01098432">
    <property type="protein sequence ID" value="JAH10145.1"/>
    <property type="molecule type" value="Transcribed_RNA"/>
</dbReference>
<reference evidence="1" key="1">
    <citation type="submission" date="2014-11" db="EMBL/GenBank/DDBJ databases">
        <authorList>
            <person name="Amaro Gonzalez C."/>
        </authorList>
    </citation>
    <scope>NUCLEOTIDE SEQUENCE</scope>
</reference>
<proteinExistence type="predicted"/>
<evidence type="ECO:0000313" key="1">
    <source>
        <dbReference type="EMBL" id="JAH10145.1"/>
    </source>
</evidence>
<reference evidence="1" key="2">
    <citation type="journal article" date="2015" name="Fish Shellfish Immunol.">
        <title>Early steps in the European eel (Anguilla anguilla)-Vibrio vulnificus interaction in the gills: Role of the RtxA13 toxin.</title>
        <authorList>
            <person name="Callol A."/>
            <person name="Pajuelo D."/>
            <person name="Ebbesson L."/>
            <person name="Teles M."/>
            <person name="MacKenzie S."/>
            <person name="Amaro C."/>
        </authorList>
    </citation>
    <scope>NUCLEOTIDE SEQUENCE</scope>
</reference>